<dbReference type="RefSeq" id="WP_369779676.1">
    <property type="nucleotide sequence ID" value="NZ_CP165727.1"/>
</dbReference>
<evidence type="ECO:0000256" key="1">
    <source>
        <dbReference type="SAM" id="MobiDB-lite"/>
    </source>
</evidence>
<feature type="transmembrane region" description="Helical" evidence="2">
    <location>
        <begin position="105"/>
        <end position="138"/>
    </location>
</feature>
<sequence length="388" mass="40208">MTQNTGWGGHEGGWGGTPQWGGWAPPAPQPGVIPLRPLALGEILGGSFSTIRRHWKQLAGVMLAVQAIVLPVMALATGIAVAAVYQHIEPVFDPPFGTQPTAEHVVPVLVAGGTLFVLLLLTGGLGVAVLTAVCPAVLKEAVMGRPTTFRAMWRAALRRTPAVAGTMLLTLLIAGSPLLAVMAVWLPLMFSAASGDVSPAMLALLPVFLLVAVPVMVWLSTRFALAPAVVVLEGARPVTALRRSAKLVRGEWWRIFGITMLGGLIAAAVSYLIQLPFNIIGMFGVIPAVADQPEGSGPTSGMITALVVAFVAMLLGGAVSQMFQIGFTQLVSGVLYVDQRIRREGLAAAILAELAANAPNPGPAPTAPSPAPASPPPSPSQPEEPTDT</sequence>
<evidence type="ECO:0000256" key="2">
    <source>
        <dbReference type="SAM" id="Phobius"/>
    </source>
</evidence>
<feature type="domain" description="DUF7847" evidence="3">
    <location>
        <begin position="67"/>
        <end position="323"/>
    </location>
</feature>
<proteinExistence type="predicted"/>
<feature type="compositionally biased region" description="Gly residues" evidence="1">
    <location>
        <begin position="1"/>
        <end position="19"/>
    </location>
</feature>
<dbReference type="EMBL" id="CP165727">
    <property type="protein sequence ID" value="XDV68045.1"/>
    <property type="molecule type" value="Genomic_DNA"/>
</dbReference>
<reference evidence="4" key="1">
    <citation type="submission" date="2024-08" db="EMBL/GenBank/DDBJ databases">
        <authorList>
            <person name="Yu S.T."/>
        </authorList>
    </citation>
    <scope>NUCLEOTIDE SEQUENCE</scope>
    <source>
        <strain evidence="4">R33</strain>
    </source>
</reference>
<feature type="transmembrane region" description="Helical" evidence="2">
    <location>
        <begin position="159"/>
        <end position="188"/>
    </location>
</feature>
<feature type="compositionally biased region" description="Pro residues" evidence="1">
    <location>
        <begin position="360"/>
        <end position="382"/>
    </location>
</feature>
<feature type="region of interest" description="Disordered" evidence="1">
    <location>
        <begin position="359"/>
        <end position="388"/>
    </location>
</feature>
<feature type="transmembrane region" description="Helical" evidence="2">
    <location>
        <begin position="200"/>
        <end position="219"/>
    </location>
</feature>
<accession>A0AB39YD90</accession>
<keyword evidence="2" id="KW-0472">Membrane</keyword>
<evidence type="ECO:0000259" key="3">
    <source>
        <dbReference type="Pfam" id="PF25231"/>
    </source>
</evidence>
<feature type="region of interest" description="Disordered" evidence="1">
    <location>
        <begin position="1"/>
        <end position="23"/>
    </location>
</feature>
<organism evidence="4">
    <name type="scientific">Streptomyces sp. R33</name>
    <dbReference type="NCBI Taxonomy" id="3238629"/>
    <lineage>
        <taxon>Bacteria</taxon>
        <taxon>Bacillati</taxon>
        <taxon>Actinomycetota</taxon>
        <taxon>Actinomycetes</taxon>
        <taxon>Kitasatosporales</taxon>
        <taxon>Streptomycetaceae</taxon>
        <taxon>Streptomyces</taxon>
    </lineage>
</organism>
<dbReference type="InterPro" id="IPR057169">
    <property type="entry name" value="DUF7847"/>
</dbReference>
<feature type="transmembrane region" description="Helical" evidence="2">
    <location>
        <begin position="58"/>
        <end position="85"/>
    </location>
</feature>
<feature type="transmembrane region" description="Helical" evidence="2">
    <location>
        <begin position="301"/>
        <end position="319"/>
    </location>
</feature>
<gene>
    <name evidence="4" type="ORF">AB5J51_36510</name>
</gene>
<name>A0AB39YD90_9ACTN</name>
<dbReference type="AlphaFoldDB" id="A0AB39YD90"/>
<dbReference type="PANTHER" id="PTHR33133">
    <property type="entry name" value="OS08G0107100 PROTEIN-RELATED"/>
    <property type="match status" value="1"/>
</dbReference>
<protein>
    <recommendedName>
        <fullName evidence="3">DUF7847 domain-containing protein</fullName>
    </recommendedName>
</protein>
<keyword evidence="2" id="KW-0812">Transmembrane</keyword>
<feature type="transmembrane region" description="Helical" evidence="2">
    <location>
        <begin position="252"/>
        <end position="273"/>
    </location>
</feature>
<dbReference type="PANTHER" id="PTHR33133:SF1">
    <property type="entry name" value="EXPRESSED PROTEIN-RELATED"/>
    <property type="match status" value="1"/>
</dbReference>
<evidence type="ECO:0000313" key="4">
    <source>
        <dbReference type="EMBL" id="XDV68045.1"/>
    </source>
</evidence>
<dbReference type="Pfam" id="PF25231">
    <property type="entry name" value="DUF7847"/>
    <property type="match status" value="1"/>
</dbReference>
<keyword evidence="2" id="KW-1133">Transmembrane helix</keyword>